<dbReference type="Gene3D" id="3.10.130.10">
    <property type="entry name" value="Ribonuclease A-like domain"/>
    <property type="match status" value="1"/>
</dbReference>
<dbReference type="Proteomes" id="UP000010552">
    <property type="component" value="Unassembled WGS sequence"/>
</dbReference>
<evidence type="ECO:0000259" key="13">
    <source>
        <dbReference type="SMART" id="SM00092"/>
    </source>
</evidence>
<organism evidence="14 15">
    <name type="scientific">Pteropus alecto</name>
    <name type="common">Black flying fox</name>
    <dbReference type="NCBI Taxonomy" id="9402"/>
    <lineage>
        <taxon>Eukaryota</taxon>
        <taxon>Metazoa</taxon>
        <taxon>Chordata</taxon>
        <taxon>Craniata</taxon>
        <taxon>Vertebrata</taxon>
        <taxon>Euteleostomi</taxon>
        <taxon>Mammalia</taxon>
        <taxon>Eutheria</taxon>
        <taxon>Laurasiatheria</taxon>
        <taxon>Chiroptera</taxon>
        <taxon>Yinpterochiroptera</taxon>
        <taxon>Pteropodoidea</taxon>
        <taxon>Pteropodidae</taxon>
        <taxon>Pteropodinae</taxon>
        <taxon>Pteropus</taxon>
    </lineage>
</organism>
<feature type="transmembrane region" description="Helical" evidence="12">
    <location>
        <begin position="134"/>
        <end position="157"/>
    </location>
</feature>
<dbReference type="InterPro" id="IPR023412">
    <property type="entry name" value="RNaseA_domain"/>
</dbReference>
<dbReference type="PRINTS" id="PR00794">
    <property type="entry name" value="RIBONUCLEASE"/>
</dbReference>
<evidence type="ECO:0000256" key="2">
    <source>
        <dbReference type="ARBA" id="ARBA00004613"/>
    </source>
</evidence>
<keyword evidence="15" id="KW-1185">Reference proteome</keyword>
<keyword evidence="4" id="KW-0964">Secreted</keyword>
<evidence type="ECO:0000256" key="8">
    <source>
        <dbReference type="ARBA" id="ARBA00022801"/>
    </source>
</evidence>
<gene>
    <name evidence="14" type="ORF">PAL_GLEAN10001596</name>
</gene>
<dbReference type="FunFam" id="3.10.130.10:FF:000001">
    <property type="entry name" value="Ribonuclease pancreatic"/>
    <property type="match status" value="1"/>
</dbReference>
<keyword evidence="12" id="KW-0812">Transmembrane</keyword>
<dbReference type="GO" id="GO:0001525">
    <property type="term" value="P:angiogenesis"/>
    <property type="evidence" value="ECO:0007669"/>
    <property type="project" value="TreeGrafter"/>
</dbReference>
<dbReference type="PROSITE" id="PS00127">
    <property type="entry name" value="RNASE_PANCREATIC"/>
    <property type="match status" value="1"/>
</dbReference>
<name>L5K8K8_PTEAL</name>
<dbReference type="SUPFAM" id="SSF54076">
    <property type="entry name" value="RNase A-like"/>
    <property type="match status" value="1"/>
</dbReference>
<keyword evidence="12" id="KW-1133">Transmembrane helix</keyword>
<evidence type="ECO:0000256" key="3">
    <source>
        <dbReference type="ARBA" id="ARBA00005600"/>
    </source>
</evidence>
<dbReference type="STRING" id="9402.L5K8K8"/>
<dbReference type="GO" id="GO:0050830">
    <property type="term" value="P:defense response to Gram-positive bacterium"/>
    <property type="evidence" value="ECO:0007669"/>
    <property type="project" value="TreeGrafter"/>
</dbReference>
<dbReference type="GO" id="GO:0005730">
    <property type="term" value="C:nucleolus"/>
    <property type="evidence" value="ECO:0007669"/>
    <property type="project" value="UniProtKB-SubCell"/>
</dbReference>
<dbReference type="GO" id="GO:0003676">
    <property type="term" value="F:nucleic acid binding"/>
    <property type="evidence" value="ECO:0007669"/>
    <property type="project" value="InterPro"/>
</dbReference>
<evidence type="ECO:0000256" key="7">
    <source>
        <dbReference type="ARBA" id="ARBA00022759"/>
    </source>
</evidence>
<evidence type="ECO:0000256" key="6">
    <source>
        <dbReference type="ARBA" id="ARBA00022729"/>
    </source>
</evidence>
<dbReference type="GO" id="GO:0004540">
    <property type="term" value="F:RNA nuclease activity"/>
    <property type="evidence" value="ECO:0007669"/>
    <property type="project" value="TreeGrafter"/>
</dbReference>
<keyword evidence="7 11" id="KW-0255">Endonuclease</keyword>
<keyword evidence="5 11" id="KW-0540">Nuclease</keyword>
<evidence type="ECO:0000256" key="5">
    <source>
        <dbReference type="ARBA" id="ARBA00022722"/>
    </source>
</evidence>
<feature type="domain" description="Ribonuclease A-domain" evidence="13">
    <location>
        <begin position="159"/>
        <end position="276"/>
    </location>
</feature>
<dbReference type="PANTHER" id="PTHR11437:SF60">
    <property type="entry name" value="ANGIOGENIN"/>
    <property type="match status" value="1"/>
</dbReference>
<dbReference type="AlphaFoldDB" id="L5K8K8"/>
<dbReference type="CDD" id="cd06265">
    <property type="entry name" value="RNase_A_canonical"/>
    <property type="match status" value="1"/>
</dbReference>
<dbReference type="InParanoid" id="L5K8K8"/>
<keyword evidence="9" id="KW-1015">Disulfide bond</keyword>
<sequence length="279" mass="31435">MEGAETTIVSDQKTVYLLAALQTSRINTAEQNRFLSGSYATASLVRFRLEGRAVIFGLPLRYVSSVLQHLESLSSDLTAGLASQPSSPRCTPIPSVYTHKRSLTPRRSKAEIKTYQFLIVIERRKKREPLLEEMVMGLGPLLLVFMMGLGLTLPTLAQNNYRYQHFLTQHRDANPSGRDKKYCESMMAKRGMTTPCKDRNTFIHATKKEIKAVCEDKNGTPYNGAFRKSKTPFQVTICKHTGGSPRPPCYYKATSGSRDIVLACENGWPVHFDESFYRP</sequence>
<dbReference type="InterPro" id="IPR023411">
    <property type="entry name" value="RNaseA_AS"/>
</dbReference>
<comment type="subcellular location">
    <subcellularLocation>
        <location evidence="1">Nucleus</location>
        <location evidence="1">Nucleolus</location>
    </subcellularLocation>
    <subcellularLocation>
        <location evidence="2">Secreted</location>
    </subcellularLocation>
</comment>
<dbReference type="GO" id="GO:0061844">
    <property type="term" value="P:antimicrobial humoral immune response mediated by antimicrobial peptide"/>
    <property type="evidence" value="ECO:0007669"/>
    <property type="project" value="TreeGrafter"/>
</dbReference>
<dbReference type="SMART" id="SM00092">
    <property type="entry name" value="RNAse_Pc"/>
    <property type="match status" value="1"/>
</dbReference>
<evidence type="ECO:0000256" key="11">
    <source>
        <dbReference type="RuleBase" id="RU000651"/>
    </source>
</evidence>
<keyword evidence="8 11" id="KW-0378">Hydrolase</keyword>
<proteinExistence type="inferred from homology"/>
<dbReference type="Pfam" id="PF00074">
    <property type="entry name" value="RnaseA"/>
    <property type="match status" value="1"/>
</dbReference>
<reference evidence="15" key="1">
    <citation type="journal article" date="2013" name="Science">
        <title>Comparative analysis of bat genomes provides insight into the evolution of flight and immunity.</title>
        <authorList>
            <person name="Zhang G."/>
            <person name="Cowled C."/>
            <person name="Shi Z."/>
            <person name="Huang Z."/>
            <person name="Bishop-Lilly K.A."/>
            <person name="Fang X."/>
            <person name="Wynne J.W."/>
            <person name="Xiong Z."/>
            <person name="Baker M.L."/>
            <person name="Zhao W."/>
            <person name="Tachedjian M."/>
            <person name="Zhu Y."/>
            <person name="Zhou P."/>
            <person name="Jiang X."/>
            <person name="Ng J."/>
            <person name="Yang L."/>
            <person name="Wu L."/>
            <person name="Xiao J."/>
            <person name="Feng Y."/>
            <person name="Chen Y."/>
            <person name="Sun X."/>
            <person name="Zhang Y."/>
            <person name="Marsh G.A."/>
            <person name="Crameri G."/>
            <person name="Broder C.C."/>
            <person name="Frey K.G."/>
            <person name="Wang L.F."/>
            <person name="Wang J."/>
        </authorList>
    </citation>
    <scope>NUCLEOTIDE SEQUENCE [LARGE SCALE GENOMIC DNA]</scope>
</reference>
<evidence type="ECO:0000256" key="10">
    <source>
        <dbReference type="ARBA" id="ARBA00023242"/>
    </source>
</evidence>
<dbReference type="GO" id="GO:0016787">
    <property type="term" value="F:hydrolase activity"/>
    <property type="evidence" value="ECO:0007669"/>
    <property type="project" value="UniProtKB-KW"/>
</dbReference>
<evidence type="ECO:0000256" key="1">
    <source>
        <dbReference type="ARBA" id="ARBA00004604"/>
    </source>
</evidence>
<dbReference type="GO" id="GO:0004519">
    <property type="term" value="F:endonuclease activity"/>
    <property type="evidence" value="ECO:0007669"/>
    <property type="project" value="UniProtKB-KW"/>
</dbReference>
<protein>
    <submittedName>
        <fullName evidence="14">Angiogenin</fullName>
    </submittedName>
</protein>
<keyword evidence="6" id="KW-0732">Signal</keyword>
<keyword evidence="12" id="KW-0472">Membrane</keyword>
<evidence type="ECO:0000313" key="15">
    <source>
        <dbReference type="Proteomes" id="UP000010552"/>
    </source>
</evidence>
<comment type="similarity">
    <text evidence="3 11">Belongs to the pancreatic ribonuclease family.</text>
</comment>
<evidence type="ECO:0000256" key="4">
    <source>
        <dbReference type="ARBA" id="ARBA00022525"/>
    </source>
</evidence>
<evidence type="ECO:0000256" key="12">
    <source>
        <dbReference type="SAM" id="Phobius"/>
    </source>
</evidence>
<dbReference type="GO" id="GO:0019731">
    <property type="term" value="P:antibacterial humoral response"/>
    <property type="evidence" value="ECO:0007669"/>
    <property type="project" value="TreeGrafter"/>
</dbReference>
<dbReference type="EMBL" id="KB030984">
    <property type="protein sequence ID" value="ELK07101.1"/>
    <property type="molecule type" value="Genomic_DNA"/>
</dbReference>
<evidence type="ECO:0000313" key="14">
    <source>
        <dbReference type="EMBL" id="ELK07101.1"/>
    </source>
</evidence>
<evidence type="ECO:0000256" key="9">
    <source>
        <dbReference type="ARBA" id="ARBA00023157"/>
    </source>
</evidence>
<dbReference type="InterPro" id="IPR036816">
    <property type="entry name" value="RNaseA-like_dom_sf"/>
</dbReference>
<keyword evidence="10" id="KW-0539">Nucleus</keyword>
<dbReference type="GO" id="GO:0045087">
    <property type="term" value="P:innate immune response"/>
    <property type="evidence" value="ECO:0007669"/>
    <property type="project" value="TreeGrafter"/>
</dbReference>
<dbReference type="GO" id="GO:0005615">
    <property type="term" value="C:extracellular space"/>
    <property type="evidence" value="ECO:0007669"/>
    <property type="project" value="TreeGrafter"/>
</dbReference>
<dbReference type="FunCoup" id="L5K8K8">
    <property type="interactions" value="94"/>
</dbReference>
<dbReference type="InterPro" id="IPR001427">
    <property type="entry name" value="RNaseA"/>
</dbReference>
<dbReference type="eggNOG" id="ENOG502S9Q1">
    <property type="taxonomic scope" value="Eukaryota"/>
</dbReference>
<dbReference type="PANTHER" id="PTHR11437">
    <property type="entry name" value="RIBONUCLEASE"/>
    <property type="match status" value="1"/>
</dbReference>
<accession>L5K8K8</accession>